<dbReference type="AlphaFoldDB" id="A0A0B7MWA1"/>
<dbReference type="InterPro" id="IPR050951">
    <property type="entry name" value="Retrovirus_Pol_polyprotein"/>
</dbReference>
<feature type="non-terminal residue" evidence="8">
    <location>
        <position position="1"/>
    </location>
</feature>
<evidence type="ECO:0000259" key="7">
    <source>
        <dbReference type="Pfam" id="PF17917"/>
    </source>
</evidence>
<name>A0A0B7MWA1_9FUNG</name>
<dbReference type="GO" id="GO:0004519">
    <property type="term" value="F:endonuclease activity"/>
    <property type="evidence" value="ECO:0007669"/>
    <property type="project" value="UniProtKB-KW"/>
</dbReference>
<keyword evidence="2" id="KW-0548">Nucleotidyltransferase</keyword>
<dbReference type="Proteomes" id="UP000054107">
    <property type="component" value="Unassembled WGS sequence"/>
</dbReference>
<dbReference type="Gene3D" id="3.10.20.370">
    <property type="match status" value="1"/>
</dbReference>
<evidence type="ECO:0000313" key="8">
    <source>
        <dbReference type="EMBL" id="CEP07164.1"/>
    </source>
</evidence>
<evidence type="ECO:0000256" key="5">
    <source>
        <dbReference type="ARBA" id="ARBA00022801"/>
    </source>
</evidence>
<evidence type="ECO:0000256" key="2">
    <source>
        <dbReference type="ARBA" id="ARBA00022695"/>
    </source>
</evidence>
<keyword evidence="4" id="KW-0255">Endonuclease</keyword>
<accession>A0A0B7MWA1</accession>
<keyword evidence="1" id="KW-0808">Transferase</keyword>
<dbReference type="PANTHER" id="PTHR37984:SF5">
    <property type="entry name" value="PROTEIN NYNRIN-LIKE"/>
    <property type="match status" value="1"/>
</dbReference>
<dbReference type="OrthoDB" id="2204395at2759"/>
<dbReference type="GO" id="GO:0003964">
    <property type="term" value="F:RNA-directed DNA polymerase activity"/>
    <property type="evidence" value="ECO:0007669"/>
    <property type="project" value="UniProtKB-KW"/>
</dbReference>
<feature type="non-terminal residue" evidence="8">
    <location>
        <position position="335"/>
    </location>
</feature>
<evidence type="ECO:0000256" key="4">
    <source>
        <dbReference type="ARBA" id="ARBA00022759"/>
    </source>
</evidence>
<keyword evidence="5" id="KW-0378">Hydrolase</keyword>
<proteinExistence type="predicted"/>
<dbReference type="InterPro" id="IPR043128">
    <property type="entry name" value="Rev_trsase/Diguanyl_cyclase"/>
</dbReference>
<dbReference type="GO" id="GO:0016787">
    <property type="term" value="F:hydrolase activity"/>
    <property type="evidence" value="ECO:0007669"/>
    <property type="project" value="UniProtKB-KW"/>
</dbReference>
<protein>
    <recommendedName>
        <fullName evidence="7">Reverse transcriptase RNase H-like domain-containing protein</fullName>
    </recommendedName>
</protein>
<dbReference type="Pfam" id="PF17917">
    <property type="entry name" value="RT_RNaseH"/>
    <property type="match status" value="1"/>
</dbReference>
<evidence type="ECO:0000256" key="6">
    <source>
        <dbReference type="ARBA" id="ARBA00022918"/>
    </source>
</evidence>
<keyword evidence="6" id="KW-0695">RNA-directed DNA polymerase</keyword>
<keyword evidence="3" id="KW-0540">Nuclease</keyword>
<dbReference type="InterPro" id="IPR043502">
    <property type="entry name" value="DNA/RNA_pol_sf"/>
</dbReference>
<dbReference type="Gene3D" id="3.30.70.270">
    <property type="match status" value="2"/>
</dbReference>
<dbReference type="CDD" id="cd09274">
    <property type="entry name" value="RNase_HI_RT_Ty3"/>
    <property type="match status" value="1"/>
</dbReference>
<sequence>TFEEHVEDVNRVLERLNKFNLKINIKKCQWFQPEVKFLGFLVNGEGIRSNPEKVAVVKDWKAPGSKKALLRFLGFANFYHKFISSLSSKAKPLYHLMKEDRPFIWGEKEQSAFDNLKQELMTLPTLVYPNPNWPYDLHCDGSNTGLGACLVQNSKPIAFASKTLTSAEQNYSTTEKECLAIVWALQHFHPYIYGAQLNIYTDHLALKSILATKLPRGRIARWIVALQEYHPYTIIHKKGLLNVDADALSRIDQNNQSAAIDIANVTAKDIKDLQRVDAKISLMLKNGIKAPFKWMNEIVCYQEDNRTVPVIPLALIEKVLSHAHNQATGGHFGVQ</sequence>
<dbReference type="PANTHER" id="PTHR37984">
    <property type="entry name" value="PROTEIN CBG26694"/>
    <property type="match status" value="1"/>
</dbReference>
<gene>
    <name evidence="8" type="primary">PARPA_00441.1 scaffold 837</name>
</gene>
<dbReference type="InterPro" id="IPR041373">
    <property type="entry name" value="RT_RNaseH"/>
</dbReference>
<dbReference type="STRING" id="35722.A0A0B7MWA1"/>
<evidence type="ECO:0000256" key="3">
    <source>
        <dbReference type="ARBA" id="ARBA00022722"/>
    </source>
</evidence>
<dbReference type="FunFam" id="3.10.20.370:FF:000001">
    <property type="entry name" value="Retrovirus-related Pol polyprotein from transposon 17.6-like protein"/>
    <property type="match status" value="1"/>
</dbReference>
<keyword evidence="9" id="KW-1185">Reference proteome</keyword>
<reference evidence="8 9" key="1">
    <citation type="submission" date="2014-09" db="EMBL/GenBank/DDBJ databases">
        <authorList>
            <person name="Ellenberger Sabrina"/>
        </authorList>
    </citation>
    <scope>NUCLEOTIDE SEQUENCE [LARGE SCALE GENOMIC DNA]</scope>
    <source>
        <strain evidence="8 9">CBS 412.66</strain>
    </source>
</reference>
<evidence type="ECO:0000256" key="1">
    <source>
        <dbReference type="ARBA" id="ARBA00022679"/>
    </source>
</evidence>
<dbReference type="SUPFAM" id="SSF56672">
    <property type="entry name" value="DNA/RNA polymerases"/>
    <property type="match status" value="1"/>
</dbReference>
<evidence type="ECO:0000313" key="9">
    <source>
        <dbReference type="Proteomes" id="UP000054107"/>
    </source>
</evidence>
<organism evidence="8 9">
    <name type="scientific">Parasitella parasitica</name>
    <dbReference type="NCBI Taxonomy" id="35722"/>
    <lineage>
        <taxon>Eukaryota</taxon>
        <taxon>Fungi</taxon>
        <taxon>Fungi incertae sedis</taxon>
        <taxon>Mucoromycota</taxon>
        <taxon>Mucoromycotina</taxon>
        <taxon>Mucoromycetes</taxon>
        <taxon>Mucorales</taxon>
        <taxon>Mucorineae</taxon>
        <taxon>Mucoraceae</taxon>
        <taxon>Parasitella</taxon>
    </lineage>
</organism>
<dbReference type="EMBL" id="LN719104">
    <property type="protein sequence ID" value="CEP07164.1"/>
    <property type="molecule type" value="Genomic_DNA"/>
</dbReference>
<dbReference type="FunFam" id="3.30.70.270:FF:000020">
    <property type="entry name" value="Transposon Tf2-6 polyprotein-like Protein"/>
    <property type="match status" value="1"/>
</dbReference>
<feature type="domain" description="Reverse transcriptase RNase H-like" evidence="7">
    <location>
        <begin position="131"/>
        <end position="229"/>
    </location>
</feature>